<proteinExistence type="predicted"/>
<organism evidence="2">
    <name type="scientific">uncultured marine virus</name>
    <dbReference type="NCBI Taxonomy" id="186617"/>
    <lineage>
        <taxon>Viruses</taxon>
        <taxon>environmental samples</taxon>
    </lineage>
</organism>
<sequence length="61" mass="7085">MNLIPVQVLVWTPARFSGARFLLIRLVQVLAFRGNPLILFGLLKIRFTSKRSRATRFQSLR</sequence>
<keyword evidence="1" id="KW-1133">Transmembrane helix</keyword>
<reference evidence="2" key="1">
    <citation type="journal article" date="2015" name="Front. Microbiol.">
        <title>Combining genomic sequencing methods to explore viral diversity and reveal potential virus-host interactions.</title>
        <authorList>
            <person name="Chow C.E."/>
            <person name="Winget D.M."/>
            <person name="White R.A.III."/>
            <person name="Hallam S.J."/>
            <person name="Suttle C.A."/>
        </authorList>
    </citation>
    <scope>NUCLEOTIDE SEQUENCE</scope>
    <source>
        <strain evidence="2">Anoxic2_3</strain>
    </source>
</reference>
<keyword evidence="1" id="KW-0472">Membrane</keyword>
<reference evidence="2" key="2">
    <citation type="submission" date="2015-03" db="EMBL/GenBank/DDBJ databases">
        <authorList>
            <person name="Chow C.-E.T."/>
            <person name="Winget D.M."/>
            <person name="White R.A.III."/>
            <person name="Hallam S.J."/>
            <person name="Suttle C.A."/>
        </authorList>
    </citation>
    <scope>NUCLEOTIDE SEQUENCE</scope>
    <source>
        <strain evidence="2">Anoxic2_3</strain>
    </source>
</reference>
<evidence type="ECO:0000256" key="1">
    <source>
        <dbReference type="SAM" id="Phobius"/>
    </source>
</evidence>
<keyword evidence="1" id="KW-0812">Transmembrane</keyword>
<evidence type="ECO:0000313" key="2">
    <source>
        <dbReference type="EMBL" id="AKH46916.1"/>
    </source>
</evidence>
<accession>A0A0F7L7F2</accession>
<name>A0A0F7L7F2_9VIRU</name>
<feature type="transmembrane region" description="Helical" evidence="1">
    <location>
        <begin position="20"/>
        <end position="43"/>
    </location>
</feature>
<dbReference type="EMBL" id="KR029587">
    <property type="protein sequence ID" value="AKH46916.1"/>
    <property type="molecule type" value="Genomic_DNA"/>
</dbReference>
<protein>
    <submittedName>
        <fullName evidence="2">Uncharacterized protein</fullName>
    </submittedName>
</protein>